<proteinExistence type="predicted"/>
<evidence type="ECO:0000256" key="1">
    <source>
        <dbReference type="SAM" id="Phobius"/>
    </source>
</evidence>
<organism evidence="2 3">
    <name type="scientific">Antrihabitans stalactiti</name>
    <dbReference type="NCBI Taxonomy" id="2584121"/>
    <lineage>
        <taxon>Bacteria</taxon>
        <taxon>Bacillati</taxon>
        <taxon>Actinomycetota</taxon>
        <taxon>Actinomycetes</taxon>
        <taxon>Mycobacteriales</taxon>
        <taxon>Nocardiaceae</taxon>
        <taxon>Antrihabitans</taxon>
    </lineage>
</organism>
<dbReference type="RefSeq" id="WP_169585447.1">
    <property type="nucleotide sequence ID" value="NZ_VCQU01000002.1"/>
</dbReference>
<feature type="transmembrane region" description="Helical" evidence="1">
    <location>
        <begin position="55"/>
        <end position="76"/>
    </location>
</feature>
<reference evidence="2 3" key="2">
    <citation type="submission" date="2020-06" db="EMBL/GenBank/DDBJ databases">
        <title>Antribacter stalactiti gen. nov., sp. nov., a new member of the family Nacardiaceae isolated from a cave.</title>
        <authorList>
            <person name="Kim I.S."/>
        </authorList>
    </citation>
    <scope>NUCLEOTIDE SEQUENCE [LARGE SCALE GENOMIC DNA]</scope>
    <source>
        <strain evidence="2 3">YC2-7</strain>
    </source>
</reference>
<sequence>MAVRIEVGLGPLKWSRPLRLPRAQRTALNLIGSMAYLALLTGLWFGYAFALIYQWRYAIVVFLAIGVVLMAGLWWLGRNYRTPGISTRRSRG</sequence>
<protein>
    <submittedName>
        <fullName evidence="2">Uncharacterized protein</fullName>
    </submittedName>
</protein>
<evidence type="ECO:0000313" key="3">
    <source>
        <dbReference type="Proteomes" id="UP000535543"/>
    </source>
</evidence>
<evidence type="ECO:0000313" key="2">
    <source>
        <dbReference type="EMBL" id="NMN94713.1"/>
    </source>
</evidence>
<name>A0A848K7F4_9NOCA</name>
<keyword evidence="3" id="KW-1185">Reference proteome</keyword>
<reference evidence="2 3" key="1">
    <citation type="submission" date="2019-05" db="EMBL/GenBank/DDBJ databases">
        <authorList>
            <person name="Lee S.D."/>
        </authorList>
    </citation>
    <scope>NUCLEOTIDE SEQUENCE [LARGE SCALE GENOMIC DNA]</scope>
    <source>
        <strain evidence="2 3">YC2-7</strain>
    </source>
</reference>
<dbReference type="InterPro" id="IPR036259">
    <property type="entry name" value="MFS_trans_sf"/>
</dbReference>
<keyword evidence="1" id="KW-0812">Transmembrane</keyword>
<keyword evidence="1" id="KW-1133">Transmembrane helix</keyword>
<gene>
    <name evidence="2" type="ORF">FGL95_06640</name>
</gene>
<dbReference type="AlphaFoldDB" id="A0A848K7F4"/>
<dbReference type="EMBL" id="VCQU01000002">
    <property type="protein sequence ID" value="NMN94713.1"/>
    <property type="molecule type" value="Genomic_DNA"/>
</dbReference>
<dbReference type="SUPFAM" id="SSF103473">
    <property type="entry name" value="MFS general substrate transporter"/>
    <property type="match status" value="1"/>
</dbReference>
<dbReference type="Proteomes" id="UP000535543">
    <property type="component" value="Unassembled WGS sequence"/>
</dbReference>
<keyword evidence="1" id="KW-0472">Membrane</keyword>
<feature type="transmembrane region" description="Helical" evidence="1">
    <location>
        <begin position="26"/>
        <end position="49"/>
    </location>
</feature>
<comment type="caution">
    <text evidence="2">The sequence shown here is derived from an EMBL/GenBank/DDBJ whole genome shotgun (WGS) entry which is preliminary data.</text>
</comment>
<accession>A0A848K7F4</accession>